<organism evidence="9 10">
    <name type="scientific">Marinobacter zhanjiangensis</name>
    <dbReference type="NCBI Taxonomy" id="578215"/>
    <lineage>
        <taxon>Bacteria</taxon>
        <taxon>Pseudomonadati</taxon>
        <taxon>Pseudomonadota</taxon>
        <taxon>Gammaproteobacteria</taxon>
        <taxon>Pseudomonadales</taxon>
        <taxon>Marinobacteraceae</taxon>
        <taxon>Marinobacter</taxon>
    </lineage>
</organism>
<dbReference type="Gene3D" id="1.10.530.10">
    <property type="match status" value="1"/>
</dbReference>
<dbReference type="HAMAP" id="MF_02016">
    <property type="entry name" value="MltF"/>
    <property type="match status" value="1"/>
</dbReference>
<accession>A0ABQ3AZ82</accession>
<keyword evidence="6 7" id="KW-0961">Cell wall biogenesis/degradation</keyword>
<evidence type="ECO:0000256" key="2">
    <source>
        <dbReference type="ARBA" id="ARBA00022729"/>
    </source>
</evidence>
<evidence type="ECO:0000259" key="8">
    <source>
        <dbReference type="SMART" id="SM00062"/>
    </source>
</evidence>
<evidence type="ECO:0000256" key="3">
    <source>
        <dbReference type="ARBA" id="ARBA00023136"/>
    </source>
</evidence>
<proteinExistence type="inferred from homology"/>
<dbReference type="SMART" id="SM00062">
    <property type="entry name" value="PBPb"/>
    <property type="match status" value="1"/>
</dbReference>
<dbReference type="InterPro" id="IPR001638">
    <property type="entry name" value="Solute-binding_3/MltF_N"/>
</dbReference>
<dbReference type="SUPFAM" id="SSF53850">
    <property type="entry name" value="Periplasmic binding protein-like II"/>
    <property type="match status" value="1"/>
</dbReference>
<comment type="similarity">
    <text evidence="7">In the C-terminal section; belongs to the transglycosylase Slt family.</text>
</comment>
<dbReference type="Pfam" id="PF00497">
    <property type="entry name" value="SBP_bac_3"/>
    <property type="match status" value="1"/>
</dbReference>
<feature type="domain" description="Solute-binding protein family 3/N-terminal" evidence="8">
    <location>
        <begin position="46"/>
        <end position="273"/>
    </location>
</feature>
<comment type="similarity">
    <text evidence="1">Belongs to the bacterial solute-binding protein 3 family.</text>
</comment>
<evidence type="ECO:0000256" key="5">
    <source>
        <dbReference type="ARBA" id="ARBA00023239"/>
    </source>
</evidence>
<evidence type="ECO:0000256" key="4">
    <source>
        <dbReference type="ARBA" id="ARBA00023237"/>
    </source>
</evidence>
<dbReference type="Gene3D" id="3.40.190.10">
    <property type="entry name" value="Periplasmic binding protein-like II"/>
    <property type="match status" value="2"/>
</dbReference>
<comment type="subcellular location">
    <subcellularLocation>
        <location evidence="7">Cell outer membrane</location>
        <topology evidence="7">Peripheral membrane protein</topology>
    </subcellularLocation>
    <text evidence="7">Attached to the inner leaflet of the outer membrane.</text>
</comment>
<dbReference type="PANTHER" id="PTHR35936">
    <property type="entry name" value="MEMBRANE-BOUND LYTIC MUREIN TRANSGLYCOSYLASE F"/>
    <property type="match status" value="1"/>
</dbReference>
<dbReference type="NCBIfam" id="NF008112">
    <property type="entry name" value="PRK10859.1"/>
    <property type="match status" value="1"/>
</dbReference>
<dbReference type="PANTHER" id="PTHR35936:SF32">
    <property type="entry name" value="MEMBRANE-BOUND LYTIC MUREIN TRANSGLYCOSYLASE F"/>
    <property type="match status" value="1"/>
</dbReference>
<reference evidence="10" key="1">
    <citation type="journal article" date="2019" name="Int. J. Syst. Evol. Microbiol.">
        <title>The Global Catalogue of Microorganisms (GCM) 10K type strain sequencing project: providing services to taxonomists for standard genome sequencing and annotation.</title>
        <authorList>
            <consortium name="The Broad Institute Genomics Platform"/>
            <consortium name="The Broad Institute Genome Sequencing Center for Infectious Disease"/>
            <person name="Wu L."/>
            <person name="Ma J."/>
        </authorList>
    </citation>
    <scope>NUCLEOTIDE SEQUENCE [LARGE SCALE GENOMIC DNA]</scope>
    <source>
        <strain evidence="10">KCTC 22280</strain>
    </source>
</reference>
<comment type="catalytic activity">
    <reaction evidence="7">
        <text>Exolytic cleavage of the (1-&gt;4)-beta-glycosidic linkage between N-acetylmuramic acid (MurNAc) and N-acetylglucosamine (GlcNAc) residues in peptidoglycan, from either the reducing or the non-reducing ends of the peptidoglycan chains, with concomitant formation of a 1,6-anhydrobond in the MurNAc residue.</text>
        <dbReference type="EC" id="4.2.2.n1"/>
    </reaction>
</comment>
<dbReference type="Pfam" id="PF01464">
    <property type="entry name" value="SLT"/>
    <property type="match status" value="1"/>
</dbReference>
<dbReference type="CDD" id="cd13403">
    <property type="entry name" value="MLTF-like"/>
    <property type="match status" value="1"/>
</dbReference>
<comment type="similarity">
    <text evidence="7">In the N-terminal section; belongs to the bacterial solute-binding protein 3 family.</text>
</comment>
<dbReference type="EMBL" id="BMXV01000003">
    <property type="protein sequence ID" value="GGY71304.1"/>
    <property type="molecule type" value="Genomic_DNA"/>
</dbReference>
<feature type="region of interest" description="Non-LT domain" evidence="7">
    <location>
        <begin position="26"/>
        <end position="273"/>
    </location>
</feature>
<evidence type="ECO:0000256" key="6">
    <source>
        <dbReference type="ARBA" id="ARBA00023316"/>
    </source>
</evidence>
<keyword evidence="2 7" id="KW-0732">Signal</keyword>
<dbReference type="InterPro" id="IPR023346">
    <property type="entry name" value="Lysozyme-like_dom_sf"/>
</dbReference>
<sequence length="517" mass="58463">MGAPRHSGDYSPFPARLLALAAVLCTLAISGCSRPDILATVKAEGVLHVVSRNAPSIYFKDREGATGFDYELAQRFADHLGVELRVRLMEGNSEILEVLDRGHAHIGFTGLSLTHDWEGRFRTLGNGLSSGSVVIYHRGLEGRFDSMESLAQQDITVHAAAETNHLPHLEQLQKELPQLTYRLHDGLDTAGILERVESGELRAAVVDANELALNHVFYPNVKRAFTVSDQESIAWLFPGSNDGSLYREAQSFFAKIREDGTLAHLRERFYGHLDQLGYVGSLTFEQHIRDRLPQYRDVFQAYGEETGIDWRLLAAIGYQESNWRRDAVSPTGVRGLMMLTRNTAKHIGIENRLNPTQSIKGGARYFRQVHGMIPDHVNEPDRTWFALASYNVGFGHLEDARRLTESAGRNPDRWLDVKEFLPRLSQKEWYSKTRHGYARGHEPVLYVQNIRRYYDVLARRFDMITESEPTMIARSENGGLLLPGELLDYRVNREQRGGEQETTLVLPQQMGITPPTL</sequence>
<name>A0ABQ3AZ82_9GAMM</name>
<comment type="function">
    <text evidence="7">Murein-degrading enzyme that degrades murein glycan strands and insoluble, high-molecular weight murein sacculi, with the concomitant formation of a 1,6-anhydromuramoyl product. Lytic transglycosylases (LTs) play an integral role in the metabolism of the peptidoglycan (PG) sacculus. Their lytic action creates space within the PG sacculus to allow for its expansion as well as for the insertion of various structures such as secretion systems and flagella.</text>
</comment>
<keyword evidence="3 7" id="KW-0472">Membrane</keyword>
<dbReference type="RefSeq" id="WP_227712402.1">
    <property type="nucleotide sequence ID" value="NZ_BMXV01000003.1"/>
</dbReference>
<gene>
    <name evidence="7 9" type="primary">mltF</name>
    <name evidence="9" type="ORF">GCM10007071_18180</name>
</gene>
<evidence type="ECO:0000256" key="1">
    <source>
        <dbReference type="ARBA" id="ARBA00010333"/>
    </source>
</evidence>
<feature type="region of interest" description="LT domain" evidence="7">
    <location>
        <begin position="274"/>
        <end position="517"/>
    </location>
</feature>
<feature type="active site" evidence="7">
    <location>
        <position position="320"/>
    </location>
</feature>
<dbReference type="Proteomes" id="UP000601597">
    <property type="component" value="Unassembled WGS sequence"/>
</dbReference>
<keyword evidence="5 7" id="KW-0456">Lyase</keyword>
<comment type="caution">
    <text evidence="9">The sequence shown here is derived from an EMBL/GenBank/DDBJ whole genome shotgun (WGS) entry which is preliminary data.</text>
</comment>
<dbReference type="InterPro" id="IPR023703">
    <property type="entry name" value="MltF"/>
</dbReference>
<dbReference type="SUPFAM" id="SSF53955">
    <property type="entry name" value="Lysozyme-like"/>
    <property type="match status" value="1"/>
</dbReference>
<dbReference type="PROSITE" id="PS51257">
    <property type="entry name" value="PROKAR_LIPOPROTEIN"/>
    <property type="match status" value="1"/>
</dbReference>
<dbReference type="InterPro" id="IPR008258">
    <property type="entry name" value="Transglycosylase_SLT_dom_1"/>
</dbReference>
<keyword evidence="10" id="KW-1185">Reference proteome</keyword>
<comment type="domain">
    <text evidence="7">The N-terminal domain does not have lytic activity and probably modulates enzymatic activity. The C-terminal domain is the catalytic active domain.</text>
</comment>
<dbReference type="EC" id="4.2.2.n1" evidence="7"/>
<dbReference type="CDD" id="cd01009">
    <property type="entry name" value="PBP2_YfhD_N"/>
    <property type="match status" value="1"/>
</dbReference>
<evidence type="ECO:0000256" key="7">
    <source>
        <dbReference type="HAMAP-Rule" id="MF_02016"/>
    </source>
</evidence>
<evidence type="ECO:0000313" key="9">
    <source>
        <dbReference type="EMBL" id="GGY71304.1"/>
    </source>
</evidence>
<keyword evidence="4 7" id="KW-0998">Cell outer membrane</keyword>
<evidence type="ECO:0000313" key="10">
    <source>
        <dbReference type="Proteomes" id="UP000601597"/>
    </source>
</evidence>
<protein>
    <recommendedName>
        <fullName evidence="7">Membrane-bound lytic murein transglycosylase F</fullName>
        <ecNumber evidence="7">4.2.2.n1</ecNumber>
    </recommendedName>
    <alternativeName>
        <fullName evidence="7">Murein lyase F</fullName>
    </alternativeName>
</protein>